<dbReference type="EMBL" id="CABITT030000005">
    <property type="protein sequence ID" value="VVB04876.1"/>
    <property type="molecule type" value="Genomic_DNA"/>
</dbReference>
<evidence type="ECO:0000256" key="1">
    <source>
        <dbReference type="SAM" id="MobiDB-lite"/>
    </source>
</evidence>
<feature type="region of interest" description="Disordered" evidence="1">
    <location>
        <begin position="1"/>
        <end position="28"/>
    </location>
</feature>
<feature type="region of interest" description="Disordered" evidence="1">
    <location>
        <begin position="68"/>
        <end position="139"/>
    </location>
</feature>
<comment type="caution">
    <text evidence="2">The sequence shown here is derived from an EMBL/GenBank/DDBJ whole genome shotgun (WGS) entry which is preliminary data.</text>
</comment>
<proteinExistence type="predicted"/>
<organism evidence="2 3">
    <name type="scientific">Arabis nemorensis</name>
    <dbReference type="NCBI Taxonomy" id="586526"/>
    <lineage>
        <taxon>Eukaryota</taxon>
        <taxon>Viridiplantae</taxon>
        <taxon>Streptophyta</taxon>
        <taxon>Embryophyta</taxon>
        <taxon>Tracheophyta</taxon>
        <taxon>Spermatophyta</taxon>
        <taxon>Magnoliopsida</taxon>
        <taxon>eudicotyledons</taxon>
        <taxon>Gunneridae</taxon>
        <taxon>Pentapetalae</taxon>
        <taxon>rosids</taxon>
        <taxon>malvids</taxon>
        <taxon>Brassicales</taxon>
        <taxon>Brassicaceae</taxon>
        <taxon>Arabideae</taxon>
        <taxon>Arabis</taxon>
    </lineage>
</organism>
<name>A0A565BU46_9BRAS</name>
<sequence>MDKTKLNGLTGKRGADDHAGTDDHDGGVGCGVVTFGENSNAMIPTAQREVPMPSLGCVEDHGTEYAEDYRGTEVQRPAEDYHAEDPMSYLRGPDDARASLPGLDVSSSRTNPTPKTNVAPRNRAFVAEDSIGRIPTSSS</sequence>
<feature type="compositionally biased region" description="Polar residues" evidence="1">
    <location>
        <begin position="105"/>
        <end position="116"/>
    </location>
</feature>
<protein>
    <submittedName>
        <fullName evidence="2">Uncharacterized protein</fullName>
    </submittedName>
</protein>
<accession>A0A565BU46</accession>
<evidence type="ECO:0000313" key="3">
    <source>
        <dbReference type="Proteomes" id="UP000489600"/>
    </source>
</evidence>
<gene>
    <name evidence="2" type="ORF">ANE_LOCUS15320</name>
</gene>
<dbReference type="Proteomes" id="UP000489600">
    <property type="component" value="Unassembled WGS sequence"/>
</dbReference>
<feature type="compositionally biased region" description="Basic and acidic residues" evidence="1">
    <location>
        <begin position="13"/>
        <end position="26"/>
    </location>
</feature>
<reference evidence="2" key="1">
    <citation type="submission" date="2019-07" db="EMBL/GenBank/DDBJ databases">
        <authorList>
            <person name="Dittberner H."/>
        </authorList>
    </citation>
    <scope>NUCLEOTIDE SEQUENCE [LARGE SCALE GENOMIC DNA]</scope>
</reference>
<dbReference type="AlphaFoldDB" id="A0A565BU46"/>
<evidence type="ECO:0000313" key="2">
    <source>
        <dbReference type="EMBL" id="VVB04876.1"/>
    </source>
</evidence>
<keyword evidence="3" id="KW-1185">Reference proteome</keyword>
<feature type="compositionally biased region" description="Basic and acidic residues" evidence="1">
    <location>
        <begin position="68"/>
        <end position="85"/>
    </location>
</feature>